<reference evidence="11" key="1">
    <citation type="submission" date="2019-05" db="EMBL/GenBank/DDBJ databases">
        <title>Annotation for the trematode Paragonimus heterotremus.</title>
        <authorList>
            <person name="Choi Y.-J."/>
        </authorList>
    </citation>
    <scope>NUCLEOTIDE SEQUENCE</scope>
    <source>
        <strain evidence="11">LC</strain>
    </source>
</reference>
<evidence type="ECO:0000256" key="4">
    <source>
        <dbReference type="ARBA" id="ARBA00022837"/>
    </source>
</evidence>
<dbReference type="GO" id="GO:0007156">
    <property type="term" value="P:homophilic cell adhesion via plasma membrane adhesion molecules"/>
    <property type="evidence" value="ECO:0007669"/>
    <property type="project" value="InterPro"/>
</dbReference>
<keyword evidence="6" id="KW-1133">Transmembrane helix</keyword>
<feature type="domain" description="Cadherin" evidence="10">
    <location>
        <begin position="387"/>
        <end position="492"/>
    </location>
</feature>
<dbReference type="Pfam" id="PF00028">
    <property type="entry name" value="Cadherin"/>
    <property type="match status" value="2"/>
</dbReference>
<evidence type="ECO:0000313" key="11">
    <source>
        <dbReference type="EMBL" id="KAF5404202.1"/>
    </source>
</evidence>
<keyword evidence="2" id="KW-0812">Transmembrane</keyword>
<dbReference type="CDD" id="cd11304">
    <property type="entry name" value="Cadherin_repeat"/>
    <property type="match status" value="6"/>
</dbReference>
<comment type="caution">
    <text evidence="11">The sequence shown here is derived from an EMBL/GenBank/DDBJ whole genome shotgun (WGS) entry which is preliminary data.</text>
</comment>
<dbReference type="PRINTS" id="PR00205">
    <property type="entry name" value="CADHERIN"/>
</dbReference>
<dbReference type="EMBL" id="LUCH01000839">
    <property type="protein sequence ID" value="KAF5404202.1"/>
    <property type="molecule type" value="Genomic_DNA"/>
</dbReference>
<dbReference type="PANTHER" id="PTHR24028">
    <property type="entry name" value="CADHERIN-87A"/>
    <property type="match status" value="1"/>
</dbReference>
<feature type="domain" description="Cadherin" evidence="10">
    <location>
        <begin position="119"/>
        <end position="239"/>
    </location>
</feature>
<evidence type="ECO:0000256" key="8">
    <source>
        <dbReference type="ARBA" id="ARBA00023180"/>
    </source>
</evidence>
<accession>A0A8J4TK59</accession>
<dbReference type="InterPro" id="IPR013164">
    <property type="entry name" value="Cadherin_N"/>
</dbReference>
<name>A0A8J4TK59_9TREM</name>
<protein>
    <submittedName>
        <fullName evidence="11">Protocadherin-8</fullName>
    </submittedName>
</protein>
<dbReference type="PROSITE" id="PS00232">
    <property type="entry name" value="CADHERIN_1"/>
    <property type="match status" value="2"/>
</dbReference>
<evidence type="ECO:0000256" key="3">
    <source>
        <dbReference type="ARBA" id="ARBA00022737"/>
    </source>
</evidence>
<proteinExistence type="predicted"/>
<evidence type="ECO:0000256" key="9">
    <source>
        <dbReference type="PROSITE-ProRule" id="PRU00043"/>
    </source>
</evidence>
<dbReference type="PANTHER" id="PTHR24028:SF146">
    <property type="entry name" value="CADHERIN 96CB, ISOFORM D-RELATED"/>
    <property type="match status" value="1"/>
</dbReference>
<feature type="domain" description="Cadherin" evidence="10">
    <location>
        <begin position="240"/>
        <end position="360"/>
    </location>
</feature>
<feature type="domain" description="Cadherin" evidence="10">
    <location>
        <begin position="493"/>
        <end position="602"/>
    </location>
</feature>
<evidence type="ECO:0000313" key="12">
    <source>
        <dbReference type="Proteomes" id="UP000748531"/>
    </source>
</evidence>
<dbReference type="OrthoDB" id="6252479at2759"/>
<keyword evidence="3" id="KW-0677">Repeat</keyword>
<dbReference type="Gene3D" id="2.60.40.60">
    <property type="entry name" value="Cadherins"/>
    <property type="match status" value="6"/>
</dbReference>
<evidence type="ECO:0000256" key="5">
    <source>
        <dbReference type="ARBA" id="ARBA00022889"/>
    </source>
</evidence>
<keyword evidence="5" id="KW-0130">Cell adhesion</keyword>
<dbReference type="InterPro" id="IPR020894">
    <property type="entry name" value="Cadherin_CS"/>
</dbReference>
<dbReference type="SMART" id="SM00112">
    <property type="entry name" value="CA"/>
    <property type="match status" value="5"/>
</dbReference>
<gene>
    <name evidence="11" type="ORF">PHET_02095</name>
</gene>
<organism evidence="11 12">
    <name type="scientific">Paragonimus heterotremus</name>
    <dbReference type="NCBI Taxonomy" id="100268"/>
    <lineage>
        <taxon>Eukaryota</taxon>
        <taxon>Metazoa</taxon>
        <taxon>Spiralia</taxon>
        <taxon>Lophotrochozoa</taxon>
        <taxon>Platyhelminthes</taxon>
        <taxon>Trematoda</taxon>
        <taxon>Digenea</taxon>
        <taxon>Plagiorchiida</taxon>
        <taxon>Troglotremata</taxon>
        <taxon>Troglotrematidae</taxon>
        <taxon>Paragonimus</taxon>
    </lineage>
</organism>
<evidence type="ECO:0000259" key="10">
    <source>
        <dbReference type="PROSITE" id="PS50268"/>
    </source>
</evidence>
<dbReference type="PROSITE" id="PS50268">
    <property type="entry name" value="CADHERIN_2"/>
    <property type="match status" value="6"/>
</dbReference>
<dbReference type="GO" id="GO:0005886">
    <property type="term" value="C:plasma membrane"/>
    <property type="evidence" value="ECO:0007669"/>
    <property type="project" value="InterPro"/>
</dbReference>
<dbReference type="InterPro" id="IPR015919">
    <property type="entry name" value="Cadherin-like_sf"/>
</dbReference>
<evidence type="ECO:0000256" key="1">
    <source>
        <dbReference type="ARBA" id="ARBA00004167"/>
    </source>
</evidence>
<keyword evidence="8" id="KW-0325">Glycoprotein</keyword>
<dbReference type="Proteomes" id="UP000748531">
    <property type="component" value="Unassembled WGS sequence"/>
</dbReference>
<dbReference type="AlphaFoldDB" id="A0A8J4TK59"/>
<dbReference type="GO" id="GO:0005509">
    <property type="term" value="F:calcium ion binding"/>
    <property type="evidence" value="ECO:0007669"/>
    <property type="project" value="UniProtKB-UniRule"/>
</dbReference>
<sequence>MFEEQPVGFLVGILYKHLPDALLTGPGKLMFRVIQQGHSNLFTVGVADGRIHVAQRIDREALCPHSEHGSGALNTLPECQLTFTVNLLRLTESAVDIVDILRIFILVNDIDDHSCVFVPSENQTIQLSEDVPLNTVISINQPQDVDVGEGNGIQRNKIKLVMKNRDKSQVDSFPFELRIRKTESLTTPYSLNLVVQHQLDYEFQTAYSFFVEAGGSNNTFCRLELHIHITDVNDNPPRFTRNFSVIEILETTSPEVPIYTASATDADMGPVYSQLVYDFDPFASSVVRTTFRIDQKNGSIFLRGSLNYHRQPTYNIPLIVHNPVESAQPLSFAHYVGTSLYDRSQLQVQVIDVNDRPPLISVYTAEGDELITLPEHASDIPFDFAVVTVSDEETGSNEQIDCSLDQPSSKQFKLTRISSTKVARSNSARHSQSQMSPVEFIYKLSAVQAFDREVVQAVPLKILCHDFGIPQLSSEYVVNVHIADINDHAPGFNSTKWRFSITEDTDPERQKVDYFIGQLMATDVDSGNNAKIKYHIVERDYETVFTVDQNSGVIRSRGNLDREKRDHFQFTLQATDYGVPPLNGTTVVDVFVQDFNDESPFFEKQNYVFSVEENNGYGELVGSLHAMDLDEGINAMINFRLEALNQVKQNVFLLGAQENDVTSQLPFDLVSYFDTMQNTYEIRIYANRVIDRESIARTTSDAPATAGRTNLPSLLPTSSITNTASSYKFWVVGEDDGTPQRRGQTLIQVFVGDVNDEPPVFLSPKDNLSITKVSYREDVGHQLLQVS</sequence>
<keyword evidence="7" id="KW-0472">Membrane</keyword>
<evidence type="ECO:0000256" key="6">
    <source>
        <dbReference type="ARBA" id="ARBA00022989"/>
    </source>
</evidence>
<evidence type="ECO:0000256" key="2">
    <source>
        <dbReference type="ARBA" id="ARBA00022692"/>
    </source>
</evidence>
<keyword evidence="4 9" id="KW-0106">Calcium</keyword>
<feature type="domain" description="Cadherin" evidence="10">
    <location>
        <begin position="603"/>
        <end position="761"/>
    </location>
</feature>
<dbReference type="InterPro" id="IPR050174">
    <property type="entry name" value="Protocadherin/Cadherin-CA"/>
</dbReference>
<dbReference type="InterPro" id="IPR002126">
    <property type="entry name" value="Cadherin-like_dom"/>
</dbReference>
<comment type="subcellular location">
    <subcellularLocation>
        <location evidence="1">Membrane</location>
        <topology evidence="1">Single-pass membrane protein</topology>
    </subcellularLocation>
</comment>
<dbReference type="SUPFAM" id="SSF49313">
    <property type="entry name" value="Cadherin-like"/>
    <property type="match status" value="5"/>
</dbReference>
<dbReference type="Pfam" id="PF08266">
    <property type="entry name" value="Cadherin_2"/>
    <property type="match status" value="1"/>
</dbReference>
<feature type="domain" description="Cadherin" evidence="10">
    <location>
        <begin position="3"/>
        <end position="121"/>
    </location>
</feature>
<keyword evidence="12" id="KW-1185">Reference proteome</keyword>
<dbReference type="FunFam" id="2.60.40.60:FF:000020">
    <property type="entry name" value="Dachsous cadherin-related 1b"/>
    <property type="match status" value="1"/>
</dbReference>
<evidence type="ECO:0000256" key="7">
    <source>
        <dbReference type="ARBA" id="ARBA00023136"/>
    </source>
</evidence>